<keyword evidence="3" id="KW-1185">Reference proteome</keyword>
<protein>
    <submittedName>
        <fullName evidence="2">Uncharacterized protein</fullName>
    </submittedName>
</protein>
<evidence type="ECO:0000313" key="3">
    <source>
        <dbReference type="Proteomes" id="UP000277580"/>
    </source>
</evidence>
<accession>A0A3N4KEA2</accession>
<proteinExistence type="predicted"/>
<name>A0A3N4KEA2_9PEZI</name>
<sequence length="351" mass="38267">MRILSFVIDPVEASPAPEIVQGSVLPPVTKEKEPSSLGVTLHGLSVKAPVVDHPQGIKFKNEKFLRLYHEMSSHIDTKDHMGERSVNEGPVIEHHPVVPPSDTVQVLFHNHNLVHPAVQLSWPPRSGTRYNCLPKKAPEVDTYSPLPASDSLPVSENQNNKMPLERVKRKLESMNDGHNNAEVRPATKRTSTCAIASVLGSSFQNAIIIDDDTDDPLTPAKAAQTYSNPVAQETQDFSNLVSSPPMPIADRETLNMNRLEQRLRLKGVFNHTIGGRVQKISNQHHTLGSSIITGANGGNRAGSSRLLATLPSSGYVILEPSADTAAPSESNNTSTESVDPNSFRNSRLEMD</sequence>
<evidence type="ECO:0000313" key="2">
    <source>
        <dbReference type="EMBL" id="RPB08843.1"/>
    </source>
</evidence>
<feature type="compositionally biased region" description="Polar residues" evidence="1">
    <location>
        <begin position="327"/>
        <end position="345"/>
    </location>
</feature>
<dbReference type="InParanoid" id="A0A3N4KEA2"/>
<dbReference type="AlphaFoldDB" id="A0A3N4KEA2"/>
<evidence type="ECO:0000256" key="1">
    <source>
        <dbReference type="SAM" id="MobiDB-lite"/>
    </source>
</evidence>
<gene>
    <name evidence="2" type="ORF">P167DRAFT_577893</name>
</gene>
<reference evidence="2 3" key="1">
    <citation type="journal article" date="2018" name="Nat. Ecol. Evol.">
        <title>Pezizomycetes genomes reveal the molecular basis of ectomycorrhizal truffle lifestyle.</title>
        <authorList>
            <person name="Murat C."/>
            <person name="Payen T."/>
            <person name="Noel B."/>
            <person name="Kuo A."/>
            <person name="Morin E."/>
            <person name="Chen J."/>
            <person name="Kohler A."/>
            <person name="Krizsan K."/>
            <person name="Balestrini R."/>
            <person name="Da Silva C."/>
            <person name="Montanini B."/>
            <person name="Hainaut M."/>
            <person name="Levati E."/>
            <person name="Barry K.W."/>
            <person name="Belfiori B."/>
            <person name="Cichocki N."/>
            <person name="Clum A."/>
            <person name="Dockter R.B."/>
            <person name="Fauchery L."/>
            <person name="Guy J."/>
            <person name="Iotti M."/>
            <person name="Le Tacon F."/>
            <person name="Lindquist E.A."/>
            <person name="Lipzen A."/>
            <person name="Malagnac F."/>
            <person name="Mello A."/>
            <person name="Molinier V."/>
            <person name="Miyauchi S."/>
            <person name="Poulain J."/>
            <person name="Riccioni C."/>
            <person name="Rubini A."/>
            <person name="Sitrit Y."/>
            <person name="Splivallo R."/>
            <person name="Traeger S."/>
            <person name="Wang M."/>
            <person name="Zifcakova L."/>
            <person name="Wipf D."/>
            <person name="Zambonelli A."/>
            <person name="Paolocci F."/>
            <person name="Nowrousian M."/>
            <person name="Ottonello S."/>
            <person name="Baldrian P."/>
            <person name="Spatafora J.W."/>
            <person name="Henrissat B."/>
            <person name="Nagy L.G."/>
            <person name="Aury J.M."/>
            <person name="Wincker P."/>
            <person name="Grigoriev I.V."/>
            <person name="Bonfante P."/>
            <person name="Martin F.M."/>
        </authorList>
    </citation>
    <scope>NUCLEOTIDE SEQUENCE [LARGE SCALE GENOMIC DNA]</scope>
    <source>
        <strain evidence="2 3">CCBAS932</strain>
    </source>
</reference>
<dbReference type="OrthoDB" id="10583506at2759"/>
<dbReference type="Proteomes" id="UP000277580">
    <property type="component" value="Unassembled WGS sequence"/>
</dbReference>
<feature type="region of interest" description="Disordered" evidence="1">
    <location>
        <begin position="322"/>
        <end position="351"/>
    </location>
</feature>
<organism evidence="2 3">
    <name type="scientific">Morchella conica CCBAS932</name>
    <dbReference type="NCBI Taxonomy" id="1392247"/>
    <lineage>
        <taxon>Eukaryota</taxon>
        <taxon>Fungi</taxon>
        <taxon>Dikarya</taxon>
        <taxon>Ascomycota</taxon>
        <taxon>Pezizomycotina</taxon>
        <taxon>Pezizomycetes</taxon>
        <taxon>Pezizales</taxon>
        <taxon>Morchellaceae</taxon>
        <taxon>Morchella</taxon>
    </lineage>
</organism>
<dbReference type="EMBL" id="ML119158">
    <property type="protein sequence ID" value="RPB08843.1"/>
    <property type="molecule type" value="Genomic_DNA"/>
</dbReference>